<dbReference type="Proteomes" id="UP000790709">
    <property type="component" value="Unassembled WGS sequence"/>
</dbReference>
<accession>A0ACB8BB72</accession>
<sequence length="195" mass="21315">MLLERRVWDGELAHRHDARSCDQGKGTFRPSILDVLRRSRVGLADYRCSILRFGYGNRWPPESSRIAAAVSPTPTVTNLSSLGLCLRHSLGIKGHGLRVCFTNPKPDPTTSYSRSLLIVLIMNRYTIALNNFYQNRGQSNLISWTECPSGPSHAITWTMTCRVAGEVVGSATAAQKGVAKEKAAQSACQALGISV</sequence>
<dbReference type="EMBL" id="MU266470">
    <property type="protein sequence ID" value="KAH7922859.1"/>
    <property type="molecule type" value="Genomic_DNA"/>
</dbReference>
<comment type="caution">
    <text evidence="1">The sequence shown here is derived from an EMBL/GenBank/DDBJ whole genome shotgun (WGS) entry which is preliminary data.</text>
</comment>
<protein>
    <submittedName>
        <fullName evidence="1">Uncharacterized protein</fullName>
    </submittedName>
</protein>
<name>A0ACB8BB72_9AGAM</name>
<organism evidence="1 2">
    <name type="scientific">Leucogyrophana mollusca</name>
    <dbReference type="NCBI Taxonomy" id="85980"/>
    <lineage>
        <taxon>Eukaryota</taxon>
        <taxon>Fungi</taxon>
        <taxon>Dikarya</taxon>
        <taxon>Basidiomycota</taxon>
        <taxon>Agaricomycotina</taxon>
        <taxon>Agaricomycetes</taxon>
        <taxon>Agaricomycetidae</taxon>
        <taxon>Boletales</taxon>
        <taxon>Boletales incertae sedis</taxon>
        <taxon>Leucogyrophana</taxon>
    </lineage>
</organism>
<keyword evidence="2" id="KW-1185">Reference proteome</keyword>
<evidence type="ECO:0000313" key="2">
    <source>
        <dbReference type="Proteomes" id="UP000790709"/>
    </source>
</evidence>
<proteinExistence type="predicted"/>
<gene>
    <name evidence="1" type="ORF">BV22DRAFT_627546</name>
</gene>
<evidence type="ECO:0000313" key="1">
    <source>
        <dbReference type="EMBL" id="KAH7922859.1"/>
    </source>
</evidence>
<reference evidence="1" key="1">
    <citation type="journal article" date="2021" name="New Phytol.">
        <title>Evolutionary innovations through gain and loss of genes in the ectomycorrhizal Boletales.</title>
        <authorList>
            <person name="Wu G."/>
            <person name="Miyauchi S."/>
            <person name="Morin E."/>
            <person name="Kuo A."/>
            <person name="Drula E."/>
            <person name="Varga T."/>
            <person name="Kohler A."/>
            <person name="Feng B."/>
            <person name="Cao Y."/>
            <person name="Lipzen A."/>
            <person name="Daum C."/>
            <person name="Hundley H."/>
            <person name="Pangilinan J."/>
            <person name="Johnson J."/>
            <person name="Barry K."/>
            <person name="LaButti K."/>
            <person name="Ng V."/>
            <person name="Ahrendt S."/>
            <person name="Min B."/>
            <person name="Choi I.G."/>
            <person name="Park H."/>
            <person name="Plett J.M."/>
            <person name="Magnuson J."/>
            <person name="Spatafora J.W."/>
            <person name="Nagy L.G."/>
            <person name="Henrissat B."/>
            <person name="Grigoriev I.V."/>
            <person name="Yang Z.L."/>
            <person name="Xu J."/>
            <person name="Martin F.M."/>
        </authorList>
    </citation>
    <scope>NUCLEOTIDE SEQUENCE</scope>
    <source>
        <strain evidence="1">KUC20120723A-06</strain>
    </source>
</reference>